<keyword evidence="3 7" id="KW-0812">Transmembrane</keyword>
<dbReference type="InterPro" id="IPR050638">
    <property type="entry name" value="AA-Vitamin_Transporters"/>
</dbReference>
<evidence type="ECO:0000256" key="2">
    <source>
        <dbReference type="ARBA" id="ARBA00007362"/>
    </source>
</evidence>
<feature type="transmembrane region" description="Helical" evidence="7">
    <location>
        <begin position="85"/>
        <end position="102"/>
    </location>
</feature>
<evidence type="ECO:0000256" key="3">
    <source>
        <dbReference type="ARBA" id="ARBA00022692"/>
    </source>
</evidence>
<feature type="transmembrane region" description="Helical" evidence="7">
    <location>
        <begin position="114"/>
        <end position="131"/>
    </location>
</feature>
<feature type="region of interest" description="Disordered" evidence="6">
    <location>
        <begin position="279"/>
        <end position="309"/>
    </location>
</feature>
<reference evidence="9 10" key="1">
    <citation type="submission" date="2020-09" db="EMBL/GenBank/DDBJ databases">
        <title>Photobacterium sp. CAU 1568 isolated from sand of Sido Beach.</title>
        <authorList>
            <person name="Kim W."/>
        </authorList>
    </citation>
    <scope>NUCLEOTIDE SEQUENCE [LARGE SCALE GENOMIC DNA]</scope>
    <source>
        <strain evidence="9 10">CAU 1568</strain>
    </source>
</reference>
<dbReference type="SUPFAM" id="SSF103481">
    <property type="entry name" value="Multidrug resistance efflux transporter EmrE"/>
    <property type="match status" value="2"/>
</dbReference>
<feature type="domain" description="EamA" evidence="8">
    <location>
        <begin position="138"/>
        <end position="269"/>
    </location>
</feature>
<feature type="transmembrane region" description="Helical" evidence="7">
    <location>
        <begin position="167"/>
        <end position="185"/>
    </location>
</feature>
<comment type="similarity">
    <text evidence="2">Belongs to the EamA transporter family.</text>
</comment>
<evidence type="ECO:0000256" key="5">
    <source>
        <dbReference type="ARBA" id="ARBA00023136"/>
    </source>
</evidence>
<keyword evidence="10" id="KW-1185">Reference proteome</keyword>
<name>A0ABR9BGB6_9GAMM</name>
<proteinExistence type="inferred from homology"/>
<evidence type="ECO:0000256" key="6">
    <source>
        <dbReference type="SAM" id="MobiDB-lite"/>
    </source>
</evidence>
<dbReference type="RefSeq" id="WP_192014120.1">
    <property type="nucleotide sequence ID" value="NZ_JACYTP010000001.1"/>
</dbReference>
<comment type="caution">
    <text evidence="9">The sequence shown here is derived from an EMBL/GenBank/DDBJ whole genome shotgun (WGS) entry which is preliminary data.</text>
</comment>
<evidence type="ECO:0000313" key="10">
    <source>
        <dbReference type="Proteomes" id="UP000649768"/>
    </source>
</evidence>
<accession>A0ABR9BGB6</accession>
<dbReference type="PANTHER" id="PTHR32322">
    <property type="entry name" value="INNER MEMBRANE TRANSPORTER"/>
    <property type="match status" value="1"/>
</dbReference>
<evidence type="ECO:0000259" key="8">
    <source>
        <dbReference type="Pfam" id="PF00892"/>
    </source>
</evidence>
<evidence type="ECO:0000313" key="9">
    <source>
        <dbReference type="EMBL" id="MBD8511436.1"/>
    </source>
</evidence>
<protein>
    <submittedName>
        <fullName evidence="9">EamA family transporter</fullName>
    </submittedName>
</protein>
<sequence>MNYLLALLVPMLWGSTYAAVSLFLQDMSPYWVAVWRALPAGLVLLLLRPKLPPLSWSRMTLLSFCNIAAFFVLLFIAAYRLPGSVAGTLGATMPLQMMLLQWIGEGKKPDPRSVVLAILGLIGVGLLLNPSADLDPIGTLAALAGTALVSQSAIWMKRWPVNDALSFAAWQLVLGGMMLIPFAWFVAGAPVALPVDAIPGLLWLVLLNTAFGYWAWVRSVKKLGPNVMSMFSLINPVTAVLLGIGLVGESLGLLQWAGISLILMALLFMKKPAKPTRITASALDGQQEKPGQKKASHQQNNPSASVRQQ</sequence>
<dbReference type="Proteomes" id="UP000649768">
    <property type="component" value="Unassembled WGS sequence"/>
</dbReference>
<feature type="transmembrane region" description="Helical" evidence="7">
    <location>
        <begin position="253"/>
        <end position="269"/>
    </location>
</feature>
<feature type="transmembrane region" description="Helical" evidence="7">
    <location>
        <begin position="197"/>
        <end position="216"/>
    </location>
</feature>
<dbReference type="PANTHER" id="PTHR32322:SF2">
    <property type="entry name" value="EAMA DOMAIN-CONTAINING PROTEIN"/>
    <property type="match status" value="1"/>
</dbReference>
<feature type="transmembrane region" description="Helical" evidence="7">
    <location>
        <begin position="228"/>
        <end position="247"/>
    </location>
</feature>
<feature type="compositionally biased region" description="Polar residues" evidence="6">
    <location>
        <begin position="297"/>
        <end position="309"/>
    </location>
</feature>
<comment type="subcellular location">
    <subcellularLocation>
        <location evidence="1">Membrane</location>
        <topology evidence="1">Multi-pass membrane protein</topology>
    </subcellularLocation>
</comment>
<organism evidence="9 10">
    <name type="scientific">Photobacterium arenosum</name>
    <dbReference type="NCBI Taxonomy" id="2774143"/>
    <lineage>
        <taxon>Bacteria</taxon>
        <taxon>Pseudomonadati</taxon>
        <taxon>Pseudomonadota</taxon>
        <taxon>Gammaproteobacteria</taxon>
        <taxon>Vibrionales</taxon>
        <taxon>Vibrionaceae</taxon>
        <taxon>Photobacterium</taxon>
    </lineage>
</organism>
<dbReference type="Pfam" id="PF00892">
    <property type="entry name" value="EamA"/>
    <property type="match status" value="2"/>
</dbReference>
<feature type="domain" description="EamA" evidence="8">
    <location>
        <begin position="3"/>
        <end position="128"/>
    </location>
</feature>
<keyword evidence="4 7" id="KW-1133">Transmembrane helix</keyword>
<gene>
    <name evidence="9" type="ORF">IFO68_01805</name>
</gene>
<dbReference type="EMBL" id="JACYTP010000001">
    <property type="protein sequence ID" value="MBD8511436.1"/>
    <property type="molecule type" value="Genomic_DNA"/>
</dbReference>
<keyword evidence="5 7" id="KW-0472">Membrane</keyword>
<dbReference type="InterPro" id="IPR037185">
    <property type="entry name" value="EmrE-like"/>
</dbReference>
<evidence type="ECO:0000256" key="4">
    <source>
        <dbReference type="ARBA" id="ARBA00022989"/>
    </source>
</evidence>
<evidence type="ECO:0000256" key="7">
    <source>
        <dbReference type="SAM" id="Phobius"/>
    </source>
</evidence>
<evidence type="ECO:0000256" key="1">
    <source>
        <dbReference type="ARBA" id="ARBA00004141"/>
    </source>
</evidence>
<feature type="transmembrane region" description="Helical" evidence="7">
    <location>
        <begin position="59"/>
        <end position="79"/>
    </location>
</feature>
<dbReference type="InterPro" id="IPR000620">
    <property type="entry name" value="EamA_dom"/>
</dbReference>